<dbReference type="Proteomes" id="UP001156398">
    <property type="component" value="Unassembled WGS sequence"/>
</dbReference>
<accession>A0AA90H9Y0</accession>
<dbReference type="EMBL" id="JABXJJ020000048">
    <property type="protein sequence ID" value="MDI5973583.1"/>
    <property type="molecule type" value="Genomic_DNA"/>
</dbReference>
<dbReference type="GO" id="GO:0016301">
    <property type="term" value="F:kinase activity"/>
    <property type="evidence" value="ECO:0007669"/>
    <property type="project" value="UniProtKB-KW"/>
</dbReference>
<dbReference type="InterPro" id="IPR027417">
    <property type="entry name" value="P-loop_NTPase"/>
</dbReference>
<sequence>MSSDPEVPGGNGVMAPSRVWVVGTPGSGKSTLAGALAARTGAPQVQLDAVYWGPGGVPLKPQEFTDRLAELLAGDRWVVDGQYPAAVEGFVDRADCVVWVDPPLAVSWSRLLRRTVRRWIRREPLWGGTRETFWTVVGPHSILWYALQVHRSQRQADAELFDRLRDAGVRLVHVRGGDALSSAGFGGH</sequence>
<dbReference type="PANTHER" id="PTHR37816:SF1">
    <property type="entry name" value="TOXIN"/>
    <property type="match status" value="1"/>
</dbReference>
<reference evidence="2 3" key="1">
    <citation type="submission" date="2023-05" db="EMBL/GenBank/DDBJ databases">
        <title>Streptantibioticus silvisoli sp. nov., acidotolerant actinomycetes 1 from pine litter.</title>
        <authorList>
            <person name="Swiecimska M."/>
            <person name="Golinska P."/>
            <person name="Sangal V."/>
            <person name="Wachnowicz B."/>
            <person name="Goodfellow M."/>
        </authorList>
    </citation>
    <scope>NUCLEOTIDE SEQUENCE</scope>
    <source>
        <strain evidence="2">SL13</strain>
        <strain evidence="1 3">SL54</strain>
    </source>
</reference>
<protein>
    <submittedName>
        <fullName evidence="2">Adenylate kinase</fullName>
    </submittedName>
</protein>
<dbReference type="AlphaFoldDB" id="A0AA90H9Y0"/>
<proteinExistence type="predicted"/>
<evidence type="ECO:0000313" key="3">
    <source>
        <dbReference type="Proteomes" id="UP001156398"/>
    </source>
</evidence>
<dbReference type="EMBL" id="JAAGKO020000044">
    <property type="protein sequence ID" value="MDI5966019.1"/>
    <property type="molecule type" value="Genomic_DNA"/>
</dbReference>
<comment type="caution">
    <text evidence="2">The sequence shown here is derived from an EMBL/GenBank/DDBJ whole genome shotgun (WGS) entry which is preliminary data.</text>
</comment>
<keyword evidence="3" id="KW-1185">Reference proteome</keyword>
<dbReference type="InterPro" id="IPR052922">
    <property type="entry name" value="Cytidylate_Kinase-2"/>
</dbReference>
<keyword evidence="2" id="KW-0418">Kinase</keyword>
<name>A0AA90H9Y0_9ACTN</name>
<keyword evidence="2" id="KW-0808">Transferase</keyword>
<dbReference type="PANTHER" id="PTHR37816">
    <property type="entry name" value="YALI0E33011P"/>
    <property type="match status" value="1"/>
</dbReference>
<dbReference type="SUPFAM" id="SSF52540">
    <property type="entry name" value="P-loop containing nucleoside triphosphate hydrolases"/>
    <property type="match status" value="1"/>
</dbReference>
<organism evidence="2">
    <name type="scientific">Streptantibioticus silvisoli</name>
    <dbReference type="NCBI Taxonomy" id="2705255"/>
    <lineage>
        <taxon>Bacteria</taxon>
        <taxon>Bacillati</taxon>
        <taxon>Actinomycetota</taxon>
        <taxon>Actinomycetes</taxon>
        <taxon>Kitasatosporales</taxon>
        <taxon>Streptomycetaceae</taxon>
        <taxon>Streptantibioticus</taxon>
    </lineage>
</organism>
<evidence type="ECO:0000313" key="2">
    <source>
        <dbReference type="EMBL" id="MDI5973583.1"/>
    </source>
</evidence>
<dbReference type="Gene3D" id="3.40.50.300">
    <property type="entry name" value="P-loop containing nucleotide triphosphate hydrolases"/>
    <property type="match status" value="1"/>
</dbReference>
<evidence type="ECO:0000313" key="1">
    <source>
        <dbReference type="EMBL" id="MDI5966019.1"/>
    </source>
</evidence>
<gene>
    <name evidence="1" type="ORF">POF43_025380</name>
    <name evidence="2" type="ORF">POF50_030315</name>
</gene>
<dbReference type="RefSeq" id="WP_271315181.1">
    <property type="nucleotide sequence ID" value="NZ_JAAGKO020000044.1"/>
</dbReference>